<reference evidence="7 8" key="1">
    <citation type="submission" date="2019-04" db="EMBL/GenBank/DDBJ databases">
        <title>Natronomonas sp. F20-122 a newhaloarchaeon isolated from a saline saltern of Isla Bacuta, Huelva, Spain.</title>
        <authorList>
            <person name="Duran-Viseras A."/>
            <person name="Sanchez-Porro C."/>
            <person name="Ventosa A."/>
        </authorList>
    </citation>
    <scope>NUCLEOTIDE SEQUENCE [LARGE SCALE GENOMIC DNA]</scope>
    <source>
        <strain evidence="7 8">F20-122</strain>
    </source>
</reference>
<dbReference type="InterPro" id="IPR036838">
    <property type="entry name" value="Ribosomal_uS10_dom_sf"/>
</dbReference>
<evidence type="ECO:0000256" key="5">
    <source>
        <dbReference type="SAM" id="MobiDB-lite"/>
    </source>
</evidence>
<dbReference type="GO" id="GO:0003735">
    <property type="term" value="F:structural constituent of ribosome"/>
    <property type="evidence" value="ECO:0007669"/>
    <property type="project" value="InterPro"/>
</dbReference>
<dbReference type="GO" id="GO:0005840">
    <property type="term" value="C:ribosome"/>
    <property type="evidence" value="ECO:0007669"/>
    <property type="project" value="UniProtKB-KW"/>
</dbReference>
<protein>
    <recommendedName>
        <fullName evidence="4">Small ribosomal subunit protein uS10</fullName>
    </recommendedName>
</protein>
<dbReference type="OrthoDB" id="333791at2157"/>
<comment type="subunit">
    <text evidence="4">Part of the 30S ribosomal subunit.</text>
</comment>
<evidence type="ECO:0000256" key="3">
    <source>
        <dbReference type="ARBA" id="ARBA00023274"/>
    </source>
</evidence>
<dbReference type="Proteomes" id="UP000308037">
    <property type="component" value="Unassembled WGS sequence"/>
</dbReference>
<proteinExistence type="inferred from homology"/>
<comment type="caution">
    <text evidence="7">The sequence shown here is derived from an EMBL/GenBank/DDBJ whole genome shotgun (WGS) entry which is preliminary data.</text>
</comment>
<evidence type="ECO:0000313" key="8">
    <source>
        <dbReference type="Proteomes" id="UP000308037"/>
    </source>
</evidence>
<organism evidence="7 8">
    <name type="scientific">Natronomonas salsuginis</name>
    <dbReference type="NCBI Taxonomy" id="2217661"/>
    <lineage>
        <taxon>Archaea</taxon>
        <taxon>Methanobacteriati</taxon>
        <taxon>Methanobacteriota</taxon>
        <taxon>Stenosarchaea group</taxon>
        <taxon>Halobacteria</taxon>
        <taxon>Halobacteriales</taxon>
        <taxon>Natronomonadaceae</taxon>
        <taxon>Natronomonas</taxon>
    </lineage>
</organism>
<dbReference type="AlphaFoldDB" id="A0A4V5ZPB5"/>
<comment type="similarity">
    <text evidence="1 4">Belongs to the universal ribosomal protein uS10 family.</text>
</comment>
<dbReference type="Pfam" id="PF00338">
    <property type="entry name" value="Ribosomal_S10"/>
    <property type="match status" value="1"/>
</dbReference>
<dbReference type="InterPro" id="IPR001848">
    <property type="entry name" value="Ribosomal_uS10"/>
</dbReference>
<evidence type="ECO:0000259" key="6">
    <source>
        <dbReference type="SMART" id="SM01403"/>
    </source>
</evidence>
<evidence type="ECO:0000256" key="2">
    <source>
        <dbReference type="ARBA" id="ARBA00022980"/>
    </source>
</evidence>
<comment type="function">
    <text evidence="4">Involved in the binding of tRNA to the ribosomes.</text>
</comment>
<sequence length="109" mass="12237">MPFVTTLMLQSGDRDVLERIVGDIKHRAERKGVELRGPHAESPADISVPQSKRLDAGGRSFRHWAYTVYERRMEIVGHDEFARDVAGQAFPEGIHLDVDVERVSAPGSR</sequence>
<name>A0A4V5ZPB5_9EURY</name>
<dbReference type="GO" id="GO:0000049">
    <property type="term" value="F:tRNA binding"/>
    <property type="evidence" value="ECO:0007669"/>
    <property type="project" value="UniProtKB-UniRule"/>
</dbReference>
<evidence type="ECO:0000256" key="1">
    <source>
        <dbReference type="ARBA" id="ARBA00007102"/>
    </source>
</evidence>
<evidence type="ECO:0000313" key="7">
    <source>
        <dbReference type="EMBL" id="TKR28413.1"/>
    </source>
</evidence>
<dbReference type="HAMAP" id="MF_00508">
    <property type="entry name" value="Ribosomal_uS10"/>
    <property type="match status" value="1"/>
</dbReference>
<accession>A0A4V5ZPB5</accession>
<keyword evidence="3 4" id="KW-0687">Ribonucleoprotein</keyword>
<evidence type="ECO:0000256" key="4">
    <source>
        <dbReference type="HAMAP-Rule" id="MF_00508"/>
    </source>
</evidence>
<dbReference type="GO" id="GO:1990904">
    <property type="term" value="C:ribonucleoprotein complex"/>
    <property type="evidence" value="ECO:0007669"/>
    <property type="project" value="UniProtKB-KW"/>
</dbReference>
<dbReference type="GO" id="GO:0006412">
    <property type="term" value="P:translation"/>
    <property type="evidence" value="ECO:0007669"/>
    <property type="project" value="UniProtKB-UniRule"/>
</dbReference>
<dbReference type="SMART" id="SM01403">
    <property type="entry name" value="Ribosomal_S10"/>
    <property type="match status" value="1"/>
</dbReference>
<dbReference type="EMBL" id="QKNX01000001">
    <property type="protein sequence ID" value="TKR28413.1"/>
    <property type="molecule type" value="Genomic_DNA"/>
</dbReference>
<feature type="region of interest" description="Disordered" evidence="5">
    <location>
        <begin position="31"/>
        <end position="51"/>
    </location>
</feature>
<feature type="domain" description="Small ribosomal subunit protein uS10" evidence="6">
    <location>
        <begin position="6"/>
        <end position="99"/>
    </location>
</feature>
<keyword evidence="8" id="KW-1185">Reference proteome</keyword>
<gene>
    <name evidence="4" type="primary">rps10</name>
    <name evidence="7" type="ORF">DM868_03950</name>
</gene>
<dbReference type="SUPFAM" id="SSF54999">
    <property type="entry name" value="Ribosomal protein S10"/>
    <property type="match status" value="1"/>
</dbReference>
<dbReference type="InterPro" id="IPR027486">
    <property type="entry name" value="Ribosomal_uS10_dom"/>
</dbReference>
<keyword evidence="2 4" id="KW-0689">Ribosomal protein</keyword>